<evidence type="ECO:0000313" key="2">
    <source>
        <dbReference type="Proteomes" id="UP000016464"/>
    </source>
</evidence>
<organism evidence="1 2">
    <name type="scientific">Exiguobacterium chiriqhucha RW-2</name>
    <dbReference type="NCBI Taxonomy" id="1345023"/>
    <lineage>
        <taxon>Bacteria</taxon>
        <taxon>Bacillati</taxon>
        <taxon>Bacillota</taxon>
        <taxon>Bacilli</taxon>
        <taxon>Bacillales</taxon>
        <taxon>Bacillales Family XII. Incertae Sedis</taxon>
        <taxon>Exiguobacterium</taxon>
    </lineage>
</organism>
<dbReference type="Proteomes" id="UP000016464">
    <property type="component" value="Unassembled WGS sequence"/>
</dbReference>
<comment type="caution">
    <text evidence="1">The sequence shown here is derived from an EMBL/GenBank/DDBJ whole genome shotgun (WGS) entry which is preliminary data.</text>
</comment>
<reference evidence="1 2" key="1">
    <citation type="journal article" date="2013" name="Genome Announc.">
        <title>Draft Genome Sequence of Exiguobacterium pavilionensis Strain RW-2, with Wide Thermal, Salinity, and pH Tolerance, Isolated from Modern Freshwater Microbialites.</title>
        <authorList>
            <person name="White R.A.III."/>
            <person name="Grassa C.J."/>
            <person name="Suttle C.A."/>
        </authorList>
    </citation>
    <scope>NUCLEOTIDE SEQUENCE [LARGE SCALE GENOMIC DNA]</scope>
    <source>
        <strain evidence="1 2">RW-2</strain>
    </source>
</reference>
<proteinExistence type="predicted"/>
<dbReference type="EMBL" id="ATCL01000012">
    <property type="protein sequence ID" value="ERG68020.1"/>
    <property type="molecule type" value="Genomic_DNA"/>
</dbReference>
<name>U1N643_9BACL</name>
<gene>
    <name evidence="1" type="ORF">M467_12085</name>
</gene>
<dbReference type="AlphaFoldDB" id="U1N643"/>
<accession>U1N643</accession>
<sequence length="56" mass="6954">MNDFILRYLYSQQMMRHHFRFVKLFVINIRFVSFMSRDRSVQLKHLILLILIQLAL</sequence>
<evidence type="ECO:0000313" key="1">
    <source>
        <dbReference type="EMBL" id="ERG68020.1"/>
    </source>
</evidence>
<protein>
    <submittedName>
        <fullName evidence="1">Uncharacterized protein</fullName>
    </submittedName>
</protein>
<keyword evidence="2" id="KW-1185">Reference proteome</keyword>